<dbReference type="GO" id="GO:0005524">
    <property type="term" value="F:ATP binding"/>
    <property type="evidence" value="ECO:0007669"/>
    <property type="project" value="UniProtKB-UniRule"/>
</dbReference>
<dbReference type="PROSITE" id="PS00109">
    <property type="entry name" value="PROTEIN_KINASE_TYR"/>
    <property type="match status" value="1"/>
</dbReference>
<keyword evidence="9" id="KW-0472">Membrane</keyword>
<keyword evidence="6 7" id="KW-0067">ATP-binding</keyword>
<dbReference type="EMBL" id="BNAV01000013">
    <property type="protein sequence ID" value="GHF78953.1"/>
    <property type="molecule type" value="Genomic_DNA"/>
</dbReference>
<dbReference type="InterPro" id="IPR008965">
    <property type="entry name" value="CBM2/CBM3_carb-bd_dom_sf"/>
</dbReference>
<dbReference type="RefSeq" id="WP_145932659.1">
    <property type="nucleotide sequence ID" value="NZ_BNAV01000013.1"/>
</dbReference>
<dbReference type="GO" id="GO:0030247">
    <property type="term" value="F:polysaccharide binding"/>
    <property type="evidence" value="ECO:0007669"/>
    <property type="project" value="UniProtKB-UniRule"/>
</dbReference>
<evidence type="ECO:0000256" key="9">
    <source>
        <dbReference type="SAM" id="Phobius"/>
    </source>
</evidence>
<evidence type="ECO:0000256" key="5">
    <source>
        <dbReference type="ARBA" id="ARBA00022777"/>
    </source>
</evidence>
<evidence type="ECO:0000256" key="2">
    <source>
        <dbReference type="ARBA" id="ARBA00022527"/>
    </source>
</evidence>
<protein>
    <recommendedName>
        <fullName evidence="1">non-specific serine/threonine protein kinase</fullName>
        <ecNumber evidence="1">2.7.11.1</ecNumber>
    </recommendedName>
</protein>
<feature type="binding site" evidence="7">
    <location>
        <position position="41"/>
    </location>
    <ligand>
        <name>ATP</name>
        <dbReference type="ChEBI" id="CHEBI:30616"/>
    </ligand>
</feature>
<dbReference type="PROSITE" id="PS51173">
    <property type="entry name" value="CBM2"/>
    <property type="match status" value="1"/>
</dbReference>
<keyword evidence="2 12" id="KW-0723">Serine/threonine-protein kinase</keyword>
<dbReference type="Gene3D" id="3.30.200.20">
    <property type="entry name" value="Phosphorylase Kinase, domain 1"/>
    <property type="match status" value="1"/>
</dbReference>
<keyword evidence="3" id="KW-0808">Transferase</keyword>
<feature type="domain" description="CBM2" evidence="11">
    <location>
        <begin position="341"/>
        <end position="445"/>
    </location>
</feature>
<dbReference type="PANTHER" id="PTHR43289:SF6">
    <property type="entry name" value="SERINE_THREONINE-PROTEIN KINASE NEKL-3"/>
    <property type="match status" value="1"/>
</dbReference>
<evidence type="ECO:0000313" key="13">
    <source>
        <dbReference type="Proteomes" id="UP000658656"/>
    </source>
</evidence>
<dbReference type="Pfam" id="PF00069">
    <property type="entry name" value="Pkinase"/>
    <property type="match status" value="1"/>
</dbReference>
<dbReference type="PROSITE" id="PS00107">
    <property type="entry name" value="PROTEIN_KINASE_ATP"/>
    <property type="match status" value="1"/>
</dbReference>
<evidence type="ECO:0000256" key="3">
    <source>
        <dbReference type="ARBA" id="ARBA00022679"/>
    </source>
</evidence>
<dbReference type="Pfam" id="PF00553">
    <property type="entry name" value="CBM_2"/>
    <property type="match status" value="1"/>
</dbReference>
<feature type="transmembrane region" description="Helical" evidence="9">
    <location>
        <begin position="296"/>
        <end position="317"/>
    </location>
</feature>
<dbReference type="SUPFAM" id="SSF49384">
    <property type="entry name" value="Carbohydrate-binding domain"/>
    <property type="match status" value="1"/>
</dbReference>
<reference evidence="12" key="1">
    <citation type="journal article" date="2014" name="Int. J. Syst. Evol. Microbiol.">
        <title>Complete genome sequence of Corynebacterium casei LMG S-19264T (=DSM 44701T), isolated from a smear-ripened cheese.</title>
        <authorList>
            <consortium name="US DOE Joint Genome Institute (JGI-PGF)"/>
            <person name="Walter F."/>
            <person name="Albersmeier A."/>
            <person name="Kalinowski J."/>
            <person name="Ruckert C."/>
        </authorList>
    </citation>
    <scope>NUCLEOTIDE SEQUENCE</scope>
    <source>
        <strain evidence="12">CGMCC 4.7679</strain>
    </source>
</reference>
<dbReference type="GO" id="GO:0004553">
    <property type="term" value="F:hydrolase activity, hydrolyzing O-glycosyl compounds"/>
    <property type="evidence" value="ECO:0007669"/>
    <property type="project" value="InterPro"/>
</dbReference>
<comment type="caution">
    <text evidence="12">The sequence shown here is derived from an EMBL/GenBank/DDBJ whole genome shotgun (WGS) entry which is preliminary data.</text>
</comment>
<dbReference type="SMART" id="SM00637">
    <property type="entry name" value="CBD_II"/>
    <property type="match status" value="1"/>
</dbReference>
<feature type="compositionally biased region" description="Low complexity" evidence="8">
    <location>
        <begin position="323"/>
        <end position="342"/>
    </location>
</feature>
<evidence type="ECO:0000259" key="11">
    <source>
        <dbReference type="PROSITE" id="PS51173"/>
    </source>
</evidence>
<evidence type="ECO:0000313" key="12">
    <source>
        <dbReference type="EMBL" id="GHF78953.1"/>
    </source>
</evidence>
<dbReference type="Proteomes" id="UP000658656">
    <property type="component" value="Unassembled WGS sequence"/>
</dbReference>
<keyword evidence="9" id="KW-0812">Transmembrane</keyword>
<evidence type="ECO:0000256" key="7">
    <source>
        <dbReference type="PROSITE-ProRule" id="PRU10141"/>
    </source>
</evidence>
<proteinExistence type="predicted"/>
<evidence type="ECO:0000259" key="10">
    <source>
        <dbReference type="PROSITE" id="PS50011"/>
    </source>
</evidence>
<dbReference type="Gene3D" id="2.60.40.290">
    <property type="match status" value="1"/>
</dbReference>
<dbReference type="EC" id="2.7.11.1" evidence="1"/>
<gene>
    <name evidence="12" type="ORF">GCM10017566_61370</name>
</gene>
<keyword evidence="13" id="KW-1185">Reference proteome</keyword>
<keyword evidence="9" id="KW-1133">Transmembrane helix</keyword>
<feature type="domain" description="Protein kinase" evidence="10">
    <location>
        <begin position="12"/>
        <end position="284"/>
    </location>
</feature>
<evidence type="ECO:0000256" key="4">
    <source>
        <dbReference type="ARBA" id="ARBA00022741"/>
    </source>
</evidence>
<keyword evidence="5 12" id="KW-0418">Kinase</keyword>
<feature type="region of interest" description="Disordered" evidence="8">
    <location>
        <begin position="322"/>
        <end position="345"/>
    </location>
</feature>
<organism evidence="12 13">
    <name type="scientific">Amycolatopsis bartoniae</name>
    <dbReference type="NCBI Taxonomy" id="941986"/>
    <lineage>
        <taxon>Bacteria</taxon>
        <taxon>Bacillati</taxon>
        <taxon>Actinomycetota</taxon>
        <taxon>Actinomycetes</taxon>
        <taxon>Pseudonocardiales</taxon>
        <taxon>Pseudonocardiaceae</taxon>
        <taxon>Amycolatopsis</taxon>
    </lineage>
</organism>
<keyword evidence="4 7" id="KW-0547">Nucleotide-binding</keyword>
<dbReference type="InterPro" id="IPR001919">
    <property type="entry name" value="CBD2"/>
</dbReference>
<dbReference type="CDD" id="cd14014">
    <property type="entry name" value="STKc_PknB_like"/>
    <property type="match status" value="1"/>
</dbReference>
<evidence type="ECO:0000256" key="8">
    <source>
        <dbReference type="SAM" id="MobiDB-lite"/>
    </source>
</evidence>
<dbReference type="InterPro" id="IPR011009">
    <property type="entry name" value="Kinase-like_dom_sf"/>
</dbReference>
<evidence type="ECO:0000256" key="1">
    <source>
        <dbReference type="ARBA" id="ARBA00012513"/>
    </source>
</evidence>
<dbReference type="GO" id="GO:0004674">
    <property type="term" value="F:protein serine/threonine kinase activity"/>
    <property type="evidence" value="ECO:0007669"/>
    <property type="project" value="UniProtKB-KW"/>
</dbReference>
<reference evidence="12" key="2">
    <citation type="submission" date="2020-09" db="EMBL/GenBank/DDBJ databases">
        <authorList>
            <person name="Sun Q."/>
            <person name="Zhou Y."/>
        </authorList>
    </citation>
    <scope>NUCLEOTIDE SEQUENCE</scope>
    <source>
        <strain evidence="12">CGMCC 4.7679</strain>
    </source>
</reference>
<dbReference type="InterPro" id="IPR008266">
    <property type="entry name" value="Tyr_kinase_AS"/>
</dbReference>
<dbReference type="InterPro" id="IPR000719">
    <property type="entry name" value="Prot_kinase_dom"/>
</dbReference>
<dbReference type="PROSITE" id="PS50011">
    <property type="entry name" value="PROTEIN_KINASE_DOM"/>
    <property type="match status" value="1"/>
</dbReference>
<dbReference type="SUPFAM" id="SSF56112">
    <property type="entry name" value="Protein kinase-like (PK-like)"/>
    <property type="match status" value="1"/>
</dbReference>
<dbReference type="GO" id="GO:0005975">
    <property type="term" value="P:carbohydrate metabolic process"/>
    <property type="evidence" value="ECO:0007669"/>
    <property type="project" value="InterPro"/>
</dbReference>
<dbReference type="PANTHER" id="PTHR43289">
    <property type="entry name" value="MITOGEN-ACTIVATED PROTEIN KINASE KINASE KINASE 20-RELATED"/>
    <property type="match status" value="1"/>
</dbReference>
<accession>A0A8H9J573</accession>
<dbReference type="Gene3D" id="1.10.510.10">
    <property type="entry name" value="Transferase(Phosphotransferase) domain 1"/>
    <property type="match status" value="1"/>
</dbReference>
<sequence>MTAEGELIAGRYRLVSRIGRGSMGVVWQARDERLGRTVAVKQLVLDETAGEEAAQQAVRRAIREGRVAAKLKHPHAITVHDVVEHDGKPCLILEFLPSQSLAALTAERGPLPPAYVAGIGSQVASALAAAHVEGIVHRDVTPGNVLIAADGTAKLADFGISRALGEGTVTDGGVIAGTPAFLAPEVAGGEEASFASDVFSLGATLYAAVEGAPPFGRDENPYALLQRVARGEVVPPRQAGPLTEVLTRMLRPEPLERPRMAEVQEALDAVAQGRPVPPPREPTLLLPARRKPPRRLVFAGVGAVALLAVGVLIGSLVHGGADTPSTAAPVSSPSATTSSSAPAPEPECVADYRIVNSWPNGYQVEVTVRDNEGRGLTGWTVRWQLRAGDAINGLWNGTLARNGAAVTVTNASYNAVIAPGGTTSFGFTAATTGSDPVQPAVTCSP</sequence>
<name>A0A8H9J573_9PSEU</name>
<dbReference type="InterPro" id="IPR012291">
    <property type="entry name" value="CBM2_carb-bd_dom_sf"/>
</dbReference>
<dbReference type="OrthoDB" id="9762169at2"/>
<dbReference type="InterPro" id="IPR017441">
    <property type="entry name" value="Protein_kinase_ATP_BS"/>
</dbReference>
<evidence type="ECO:0000256" key="6">
    <source>
        <dbReference type="ARBA" id="ARBA00022840"/>
    </source>
</evidence>
<dbReference type="AlphaFoldDB" id="A0A8H9J573"/>